<dbReference type="AlphaFoldDB" id="A0A7T8GRW7"/>
<dbReference type="InterPro" id="IPR027417">
    <property type="entry name" value="P-loop_NTPase"/>
</dbReference>
<dbReference type="Pfam" id="PF00685">
    <property type="entry name" value="Sulfotransfer_1"/>
    <property type="match status" value="1"/>
</dbReference>
<keyword evidence="4" id="KW-1015">Disulfide bond</keyword>
<evidence type="ECO:0000256" key="3">
    <source>
        <dbReference type="PIRSR" id="PIRSR637359-2"/>
    </source>
</evidence>
<evidence type="ECO:0000313" key="6">
    <source>
        <dbReference type="EMBL" id="QQP36682.1"/>
    </source>
</evidence>
<proteinExistence type="predicted"/>
<feature type="binding site" evidence="3">
    <location>
        <position position="76"/>
    </location>
    <ligand>
        <name>3'-phosphoadenylyl sulfate</name>
        <dbReference type="ChEBI" id="CHEBI:58339"/>
    </ligand>
</feature>
<evidence type="ECO:0000259" key="5">
    <source>
        <dbReference type="Pfam" id="PF00685"/>
    </source>
</evidence>
<dbReference type="SUPFAM" id="SSF52540">
    <property type="entry name" value="P-loop containing nucleoside triphosphate hydrolases"/>
    <property type="match status" value="1"/>
</dbReference>
<keyword evidence="2" id="KW-0325">Glycoprotein</keyword>
<feature type="binding site" evidence="3">
    <location>
        <position position="157"/>
    </location>
    <ligand>
        <name>3'-phosphoadenylyl sulfate</name>
        <dbReference type="ChEBI" id="CHEBI:58339"/>
    </ligand>
</feature>
<dbReference type="PANTHER" id="PTHR10605:SF72">
    <property type="entry name" value="HEPARAN SULFATE 3-O SULFOTRANSFERASE-B, ISOFORM A"/>
    <property type="match status" value="1"/>
</dbReference>
<dbReference type="EMBL" id="CP045905">
    <property type="protein sequence ID" value="QQP36682.1"/>
    <property type="molecule type" value="Genomic_DNA"/>
</dbReference>
<keyword evidence="1 6" id="KW-0808">Transferase</keyword>
<reference evidence="7" key="1">
    <citation type="submission" date="2021-01" db="EMBL/GenBank/DDBJ databases">
        <title>Caligus Genome Assembly.</title>
        <authorList>
            <person name="Gallardo-Escarate C."/>
        </authorList>
    </citation>
    <scope>NUCLEOTIDE SEQUENCE [LARGE SCALE GENOMIC DNA]</scope>
</reference>
<sequence length="191" mass="22031">LIEFLKLHPILKSSGPEIHFFDNLKNFALGLSWYLKQMPILEAGQIAMEKTPGMSSVLLHTKFLLVVRDPVNRLISDYNQRGKTIPRLRIHIYALGGHKYLISSLAESFPSSSFHIVNGDEFIAKPWEELQDVERFLGVYPHIQERNFYFNETKGFYCSRDIRSKGVWECSRSKCLSKSKGRKKPPVEAET</sequence>
<feature type="binding site" evidence="3">
    <location>
        <position position="68"/>
    </location>
    <ligand>
        <name>3'-phosphoadenylyl sulfate</name>
        <dbReference type="ChEBI" id="CHEBI:58339"/>
    </ligand>
</feature>
<dbReference type="Gene3D" id="3.40.50.300">
    <property type="entry name" value="P-loop containing nucleotide triphosphate hydrolases"/>
    <property type="match status" value="1"/>
</dbReference>
<gene>
    <name evidence="6" type="ORF">FKW44_021852</name>
</gene>
<name>A0A7T8GRW7_CALRO</name>
<dbReference type="Proteomes" id="UP000595437">
    <property type="component" value="Chromosome 16"/>
</dbReference>
<dbReference type="InterPro" id="IPR000863">
    <property type="entry name" value="Sulfotransferase_dom"/>
</dbReference>
<dbReference type="OrthoDB" id="411451at2759"/>
<keyword evidence="7" id="KW-1185">Reference proteome</keyword>
<accession>A0A7T8GRW7</accession>
<feature type="non-terminal residue" evidence="6">
    <location>
        <position position="1"/>
    </location>
</feature>
<dbReference type="GO" id="GO:0008467">
    <property type="term" value="F:[heparan sulfate]-glucosamine 3-sulfotransferase activity"/>
    <property type="evidence" value="ECO:0007669"/>
    <property type="project" value="TreeGrafter"/>
</dbReference>
<feature type="disulfide bond" evidence="4">
    <location>
        <begin position="158"/>
        <end position="175"/>
    </location>
</feature>
<protein>
    <submittedName>
        <fullName evidence="6">Heparan sulfate sulfotransferase_ putative</fullName>
    </submittedName>
</protein>
<organism evidence="6 7">
    <name type="scientific">Caligus rogercresseyi</name>
    <name type="common">Sea louse</name>
    <dbReference type="NCBI Taxonomy" id="217165"/>
    <lineage>
        <taxon>Eukaryota</taxon>
        <taxon>Metazoa</taxon>
        <taxon>Ecdysozoa</taxon>
        <taxon>Arthropoda</taxon>
        <taxon>Crustacea</taxon>
        <taxon>Multicrustacea</taxon>
        <taxon>Hexanauplia</taxon>
        <taxon>Copepoda</taxon>
        <taxon>Siphonostomatoida</taxon>
        <taxon>Caligidae</taxon>
        <taxon>Caligus</taxon>
    </lineage>
</organism>
<evidence type="ECO:0000256" key="1">
    <source>
        <dbReference type="ARBA" id="ARBA00022679"/>
    </source>
</evidence>
<dbReference type="PANTHER" id="PTHR10605">
    <property type="entry name" value="HEPARAN SULFATE SULFOTRANSFERASE"/>
    <property type="match status" value="1"/>
</dbReference>
<evidence type="ECO:0000256" key="4">
    <source>
        <dbReference type="PIRSR" id="PIRSR637359-3"/>
    </source>
</evidence>
<evidence type="ECO:0000256" key="2">
    <source>
        <dbReference type="ARBA" id="ARBA00023180"/>
    </source>
</evidence>
<evidence type="ECO:0000313" key="7">
    <source>
        <dbReference type="Proteomes" id="UP000595437"/>
    </source>
</evidence>
<feature type="non-terminal residue" evidence="6">
    <location>
        <position position="191"/>
    </location>
</feature>
<feature type="domain" description="Sulfotransferase" evidence="5">
    <location>
        <begin position="57"/>
        <end position="184"/>
    </location>
</feature>
<dbReference type="InterPro" id="IPR037359">
    <property type="entry name" value="NST/OST"/>
</dbReference>